<feature type="signal peptide" evidence="14">
    <location>
        <begin position="1"/>
        <end position="22"/>
    </location>
</feature>
<evidence type="ECO:0000313" key="18">
    <source>
        <dbReference type="Proteomes" id="UP001597400"/>
    </source>
</evidence>
<evidence type="ECO:0000256" key="8">
    <source>
        <dbReference type="ARBA" id="ARBA00023065"/>
    </source>
</evidence>
<evidence type="ECO:0000259" key="15">
    <source>
        <dbReference type="Pfam" id="PF00593"/>
    </source>
</evidence>
<comment type="similarity">
    <text evidence="12 13">Belongs to the TonB-dependent receptor family.</text>
</comment>
<keyword evidence="3 12" id="KW-1134">Transmembrane beta strand</keyword>
<keyword evidence="8" id="KW-0406">Ion transport</keyword>
<keyword evidence="5 12" id="KW-0812">Transmembrane</keyword>
<dbReference type="Pfam" id="PF00593">
    <property type="entry name" value="TonB_dep_Rec_b-barrel"/>
    <property type="match status" value="1"/>
</dbReference>
<gene>
    <name evidence="17" type="ORF">ACFSGX_06280</name>
</gene>
<dbReference type="RefSeq" id="WP_380928411.1">
    <property type="nucleotide sequence ID" value="NZ_JBHUGS010000002.1"/>
</dbReference>
<dbReference type="Proteomes" id="UP001597400">
    <property type="component" value="Unassembled WGS sequence"/>
</dbReference>
<sequence length="820" mass="88507">MSNFQRPFLALMLASSSTTAYAADVPAAADTAAQTLTADAAGDPESDGAIVVTGRVTRSVATLEGPEIQKVLPGISPLKAIQTLPGVTFLTADPWGNNEQNISLFIHGFNQQQLGYTLDGVPLGDQQYGNYNGLSPQRAVISENVGRVTLATGAGDLGTPSTSNLGGTIDTFSSDPAADFGIRAATTIGSHDAFRAFGRIDSGDIGGNTRLYVSGVRQYAKAWDFNGKQKGWQANAKLVHADDTGTFTGYFAFSDKQEPNEDATSIVVRPAAGTTAAVDNRGVAPYIRPFIYPDFASAVAYYQSPEYAAVNAAPGANYRNYYSAAIRRDYLGYAKYDLNVSDDVTWSNQGYYHHNSGVGIVAGPITAAGLPLLFSFYYPGAAGSSPTSATNLARLSTIFGGAGIATRTTEYRIERYGAISTLRAEIGDHALEIGGWYEHQRSSSYRRWYGLDVNNPSDPYSRPEDYAEPLITQYGSQIRVKEYQYHLQDAWHITPQLTIQAGFKGTIQDARQAVPVQPIPGSFTGSRELPVGRLKTERWFLPQVGGIWDVTASEQLFFNVQKNIRQFQTSAAAGLSPFALGSQTLFEFFKDNTKPETSVTYEAGLRTRRQVDFGPLTSIEGQISYYHVDFSNRLLAISPNTTITAIASGATILQNVGSVKTDGIDAAATLRFGSTFSLYNALSYNRSVYQDDYVTGTALTVVPTSGKKVPGSPEWLNKTVATLNIAPVEIQLIGDYLGKRYATFTNDLSVGGYYTMSGRIAADIPLRDGMFVRKLNVALNVTNLTNKRAESTLSIGAASGTYNFFPLADRQVFGTVSVAF</sequence>
<dbReference type="InterPro" id="IPR012910">
    <property type="entry name" value="Plug_dom"/>
</dbReference>
<keyword evidence="7" id="KW-0408">Iron</keyword>
<feature type="domain" description="TonB-dependent receptor plug" evidence="16">
    <location>
        <begin position="56"/>
        <end position="157"/>
    </location>
</feature>
<keyword evidence="11 12" id="KW-0998">Cell outer membrane</keyword>
<keyword evidence="9 13" id="KW-0798">TonB box</keyword>
<dbReference type="SUPFAM" id="SSF56935">
    <property type="entry name" value="Porins"/>
    <property type="match status" value="1"/>
</dbReference>
<dbReference type="InterPro" id="IPR036942">
    <property type="entry name" value="Beta-barrel_TonB_sf"/>
</dbReference>
<dbReference type="InterPro" id="IPR000531">
    <property type="entry name" value="Beta-barrel_TonB"/>
</dbReference>
<evidence type="ECO:0000256" key="2">
    <source>
        <dbReference type="ARBA" id="ARBA00022448"/>
    </source>
</evidence>
<reference evidence="18" key="1">
    <citation type="journal article" date="2019" name="Int. J. Syst. Evol. Microbiol.">
        <title>The Global Catalogue of Microorganisms (GCM) 10K type strain sequencing project: providing services to taxonomists for standard genome sequencing and annotation.</title>
        <authorList>
            <consortium name="The Broad Institute Genomics Platform"/>
            <consortium name="The Broad Institute Genome Sequencing Center for Infectious Disease"/>
            <person name="Wu L."/>
            <person name="Ma J."/>
        </authorList>
    </citation>
    <scope>NUCLEOTIDE SEQUENCE [LARGE SCALE GENOMIC DNA]</scope>
    <source>
        <strain evidence="18">CGMCC 1.12702</strain>
    </source>
</reference>
<evidence type="ECO:0000259" key="16">
    <source>
        <dbReference type="Pfam" id="PF07715"/>
    </source>
</evidence>
<evidence type="ECO:0000256" key="1">
    <source>
        <dbReference type="ARBA" id="ARBA00004571"/>
    </source>
</evidence>
<keyword evidence="2 12" id="KW-0813">Transport</keyword>
<name>A0ABW4TXX2_9SPHN</name>
<dbReference type="Pfam" id="PF07715">
    <property type="entry name" value="Plug"/>
    <property type="match status" value="1"/>
</dbReference>
<evidence type="ECO:0000256" key="5">
    <source>
        <dbReference type="ARBA" id="ARBA00022692"/>
    </source>
</evidence>
<dbReference type="Gene3D" id="2.170.130.10">
    <property type="entry name" value="TonB-dependent receptor, plug domain"/>
    <property type="match status" value="1"/>
</dbReference>
<keyword evidence="10 12" id="KW-0472">Membrane</keyword>
<dbReference type="PROSITE" id="PS52016">
    <property type="entry name" value="TONB_DEPENDENT_REC_3"/>
    <property type="match status" value="1"/>
</dbReference>
<dbReference type="EMBL" id="JBHUGS010000002">
    <property type="protein sequence ID" value="MFD1950371.1"/>
    <property type="molecule type" value="Genomic_DNA"/>
</dbReference>
<keyword evidence="6 14" id="KW-0732">Signal</keyword>
<protein>
    <submittedName>
        <fullName evidence="17">TonB-dependent receptor</fullName>
    </submittedName>
</protein>
<evidence type="ECO:0000256" key="13">
    <source>
        <dbReference type="RuleBase" id="RU003357"/>
    </source>
</evidence>
<evidence type="ECO:0000256" key="10">
    <source>
        <dbReference type="ARBA" id="ARBA00023136"/>
    </source>
</evidence>
<dbReference type="PANTHER" id="PTHR32552:SF89">
    <property type="entry name" value="CATECHOLATE SIDEROPHORE RECEPTOR FIU"/>
    <property type="match status" value="1"/>
</dbReference>
<keyword evidence="4" id="KW-0410">Iron transport</keyword>
<evidence type="ECO:0000256" key="9">
    <source>
        <dbReference type="ARBA" id="ARBA00023077"/>
    </source>
</evidence>
<evidence type="ECO:0000256" key="7">
    <source>
        <dbReference type="ARBA" id="ARBA00023004"/>
    </source>
</evidence>
<keyword evidence="17" id="KW-0675">Receptor</keyword>
<dbReference type="InterPro" id="IPR037066">
    <property type="entry name" value="Plug_dom_sf"/>
</dbReference>
<evidence type="ECO:0000256" key="12">
    <source>
        <dbReference type="PROSITE-ProRule" id="PRU01360"/>
    </source>
</evidence>
<dbReference type="PANTHER" id="PTHR32552">
    <property type="entry name" value="FERRICHROME IRON RECEPTOR-RELATED"/>
    <property type="match status" value="1"/>
</dbReference>
<comment type="subcellular location">
    <subcellularLocation>
        <location evidence="1 12">Cell outer membrane</location>
        <topology evidence="1 12">Multi-pass membrane protein</topology>
    </subcellularLocation>
</comment>
<evidence type="ECO:0000313" key="17">
    <source>
        <dbReference type="EMBL" id="MFD1950371.1"/>
    </source>
</evidence>
<evidence type="ECO:0000256" key="4">
    <source>
        <dbReference type="ARBA" id="ARBA00022496"/>
    </source>
</evidence>
<evidence type="ECO:0000256" key="14">
    <source>
        <dbReference type="SAM" id="SignalP"/>
    </source>
</evidence>
<feature type="chain" id="PRO_5046243932" evidence="14">
    <location>
        <begin position="23"/>
        <end position="820"/>
    </location>
</feature>
<dbReference type="InterPro" id="IPR039426">
    <property type="entry name" value="TonB-dep_rcpt-like"/>
</dbReference>
<evidence type="ECO:0000256" key="11">
    <source>
        <dbReference type="ARBA" id="ARBA00023237"/>
    </source>
</evidence>
<organism evidence="17 18">
    <name type="scientific">Sphingomonas arantia</name>
    <dbReference type="NCBI Taxonomy" id="1460676"/>
    <lineage>
        <taxon>Bacteria</taxon>
        <taxon>Pseudomonadati</taxon>
        <taxon>Pseudomonadota</taxon>
        <taxon>Alphaproteobacteria</taxon>
        <taxon>Sphingomonadales</taxon>
        <taxon>Sphingomonadaceae</taxon>
        <taxon>Sphingomonas</taxon>
    </lineage>
</organism>
<comment type="caution">
    <text evidence="17">The sequence shown here is derived from an EMBL/GenBank/DDBJ whole genome shotgun (WGS) entry which is preliminary data.</text>
</comment>
<evidence type="ECO:0000256" key="3">
    <source>
        <dbReference type="ARBA" id="ARBA00022452"/>
    </source>
</evidence>
<proteinExistence type="inferred from homology"/>
<feature type="domain" description="TonB-dependent receptor-like beta-barrel" evidence="15">
    <location>
        <begin position="295"/>
        <end position="784"/>
    </location>
</feature>
<accession>A0ABW4TXX2</accession>
<keyword evidence="18" id="KW-1185">Reference proteome</keyword>
<evidence type="ECO:0000256" key="6">
    <source>
        <dbReference type="ARBA" id="ARBA00022729"/>
    </source>
</evidence>
<dbReference type="Gene3D" id="2.40.170.20">
    <property type="entry name" value="TonB-dependent receptor, beta-barrel domain"/>
    <property type="match status" value="1"/>
</dbReference>